<evidence type="ECO:0000259" key="5">
    <source>
        <dbReference type="PROSITE" id="PS51192"/>
    </source>
</evidence>
<dbReference type="SUPFAM" id="SSF52540">
    <property type="entry name" value="P-loop containing nucleoside triphosphate hydrolases"/>
    <property type="match status" value="1"/>
</dbReference>
<dbReference type="PANTHER" id="PTHR43519">
    <property type="entry name" value="ATP-DEPENDENT RNA HELICASE HRPB"/>
    <property type="match status" value="1"/>
</dbReference>
<evidence type="ECO:0000256" key="3">
    <source>
        <dbReference type="ARBA" id="ARBA00022806"/>
    </source>
</evidence>
<sequence>MTVDFTGTGLPVASILDELGAALMTSPSVILEAAPGAGKTTLVPIFLLQSGMLRDQKIIMLEPRRLAARAAARRMAELMGEDVGQTVGYRVRLESKISSATRIEVVTEGILTRRLQADPELAGVGLVIFDEFHERNLQTDLGLALAKQAQEVFRGDLKLLIMSATLDSPRLSKALDDAPVVRSTGRQYPVETRFLDRPSAKRIEASVAEVIEHAWQSEQGDILVFLPGAGEINRTQKLLESSAGISNARVIPLYGNLPPQRQDQAILPDPEGRRKIVLSTDIAETSLTIEGVRIVVDAGLARSPVFDPNSGMSALLTRRVARASANQRRGRAGRLGPGICYRLWTAAEDRGLIEFAPPEILTADLSALVLELANWGAQDVSELFWLDAPPPGLVAQAKELLQALDALDGAGKITLIGKKIVKLPLHPRLAAMVLRAEEIGEQSLAADIAALLSERDILRRDPEFPDADIRSRLDILRRDRQRKDANSSIYQVRRVSRDLTRRLDIRDRPRDTSKTGLLLAFAYPDRIGELRDGSQTQYRLSGGRGARISENDRLRGEPYLVVAELDGKGRDARVDLAAPITAPEIEEYFTDHIVSVRRVFWDENKERVLAVTERKLGALVLESRRIDNPSPEEISTALLDVIRRKELQPLPWDPASRGLIDRVNFARKHDDTERWPDYSDATLLASLEDWLLPYLAGMSSLAGLQKLNLADILKRGLDWNQLSRLNEFAPESIAVPSGSHIRIEYSNAETPVLAVRLQEIFGMKDVPKLADGRVSVSVHLLSPARRPVQITQDLASFWQNTYADVKKDLKGRYPKHYWPDDPLQAEATARVKPRKR</sequence>
<dbReference type="RefSeq" id="WP_161338386.1">
    <property type="nucleotide sequence ID" value="NZ_JBHSDG010000006.1"/>
</dbReference>
<dbReference type="GO" id="GO:0016787">
    <property type="term" value="F:hydrolase activity"/>
    <property type="evidence" value="ECO:0007669"/>
    <property type="project" value="UniProtKB-KW"/>
</dbReference>
<dbReference type="NCBIfam" id="TIGR01970">
    <property type="entry name" value="DEAH_box_HrpB"/>
    <property type="match status" value="1"/>
</dbReference>
<organism evidence="7 8">
    <name type="scientific">Sneathiella chungangensis</name>
    <dbReference type="NCBI Taxonomy" id="1418234"/>
    <lineage>
        <taxon>Bacteria</taxon>
        <taxon>Pseudomonadati</taxon>
        <taxon>Pseudomonadota</taxon>
        <taxon>Alphaproteobacteria</taxon>
        <taxon>Sneathiellales</taxon>
        <taxon>Sneathiellaceae</taxon>
        <taxon>Sneathiella</taxon>
    </lineage>
</organism>
<evidence type="ECO:0000256" key="2">
    <source>
        <dbReference type="ARBA" id="ARBA00022801"/>
    </source>
</evidence>
<proteinExistence type="predicted"/>
<dbReference type="SMART" id="SM00490">
    <property type="entry name" value="HELICc"/>
    <property type="match status" value="1"/>
</dbReference>
<dbReference type="CDD" id="cd18791">
    <property type="entry name" value="SF2_C_RHA"/>
    <property type="match status" value="1"/>
</dbReference>
<dbReference type="CDD" id="cd17990">
    <property type="entry name" value="DEXHc_HrpB"/>
    <property type="match status" value="1"/>
</dbReference>
<dbReference type="Proteomes" id="UP000445696">
    <property type="component" value="Unassembled WGS sequence"/>
</dbReference>
<evidence type="ECO:0000259" key="6">
    <source>
        <dbReference type="PROSITE" id="PS51194"/>
    </source>
</evidence>
<dbReference type="PROSITE" id="PS51192">
    <property type="entry name" value="HELICASE_ATP_BIND_1"/>
    <property type="match status" value="1"/>
</dbReference>
<reference evidence="7 8" key="1">
    <citation type="journal article" date="2014" name="Int. J. Syst. Evol. Microbiol.">
        <title>Sneathiella chungangensis sp. nov., isolated from a marine sand, and emended description of the genus Sneathiella.</title>
        <authorList>
            <person name="Siamphan C."/>
            <person name="Kim H."/>
            <person name="Lee J.S."/>
            <person name="Kim W."/>
        </authorList>
    </citation>
    <scope>NUCLEOTIDE SEQUENCE [LARGE SCALE GENOMIC DNA]</scope>
    <source>
        <strain evidence="7 8">KCTC 32476</strain>
    </source>
</reference>
<dbReference type="FunFam" id="3.40.50.300:FF:002125">
    <property type="entry name" value="ATP-dependent helicase HrpB"/>
    <property type="match status" value="1"/>
</dbReference>
<dbReference type="InterPro" id="IPR027417">
    <property type="entry name" value="P-loop_NTPase"/>
</dbReference>
<dbReference type="InterPro" id="IPR014001">
    <property type="entry name" value="Helicase_ATP-bd"/>
</dbReference>
<keyword evidence="8" id="KW-1185">Reference proteome</keyword>
<accession>A0A845MEC3</accession>
<dbReference type="SMART" id="SM00487">
    <property type="entry name" value="DEXDc"/>
    <property type="match status" value="1"/>
</dbReference>
<dbReference type="InterPro" id="IPR048333">
    <property type="entry name" value="HA2_WH"/>
</dbReference>
<evidence type="ECO:0000313" key="8">
    <source>
        <dbReference type="Proteomes" id="UP000445696"/>
    </source>
</evidence>
<dbReference type="Pfam" id="PF04408">
    <property type="entry name" value="WHD_HA2"/>
    <property type="match status" value="1"/>
</dbReference>
<dbReference type="InterPro" id="IPR056329">
    <property type="entry name" value="CON_HrpB"/>
</dbReference>
<dbReference type="Pfam" id="PF00271">
    <property type="entry name" value="Helicase_C"/>
    <property type="match status" value="1"/>
</dbReference>
<keyword evidence="4" id="KW-0067">ATP-binding</keyword>
<dbReference type="PROSITE" id="PS51194">
    <property type="entry name" value="HELICASE_CTER"/>
    <property type="match status" value="1"/>
</dbReference>
<dbReference type="GO" id="GO:0004386">
    <property type="term" value="F:helicase activity"/>
    <property type="evidence" value="ECO:0007669"/>
    <property type="project" value="UniProtKB-KW"/>
</dbReference>
<dbReference type="Pfam" id="PF00270">
    <property type="entry name" value="DEAD"/>
    <property type="match status" value="1"/>
</dbReference>
<dbReference type="OrthoDB" id="9805617at2"/>
<dbReference type="PANTHER" id="PTHR43519:SF1">
    <property type="entry name" value="ATP-DEPENDENT RNA HELICASE HRPB"/>
    <property type="match status" value="1"/>
</dbReference>
<dbReference type="InterPro" id="IPR011545">
    <property type="entry name" value="DEAD/DEAH_box_helicase_dom"/>
</dbReference>
<dbReference type="InterPro" id="IPR013689">
    <property type="entry name" value="RNA_helicase_ATP-dep_HrpB_C"/>
</dbReference>
<dbReference type="Pfam" id="PF24473">
    <property type="entry name" value="CON_HrpB"/>
    <property type="match status" value="1"/>
</dbReference>
<dbReference type="GO" id="GO:0003676">
    <property type="term" value="F:nucleic acid binding"/>
    <property type="evidence" value="ECO:0007669"/>
    <property type="project" value="InterPro"/>
</dbReference>
<feature type="domain" description="Helicase ATP-binding" evidence="5">
    <location>
        <begin position="20"/>
        <end position="184"/>
    </location>
</feature>
<dbReference type="Gene3D" id="1.20.120.1080">
    <property type="match status" value="1"/>
</dbReference>
<dbReference type="InterPro" id="IPR007502">
    <property type="entry name" value="Helicase-assoc_dom"/>
</dbReference>
<feature type="domain" description="Helicase C-terminal" evidence="6">
    <location>
        <begin position="209"/>
        <end position="376"/>
    </location>
</feature>
<dbReference type="Gene3D" id="3.40.50.300">
    <property type="entry name" value="P-loop containing nucleotide triphosphate hydrolases"/>
    <property type="match status" value="2"/>
</dbReference>
<dbReference type="Pfam" id="PF08482">
    <property type="entry name" value="HrpB_C"/>
    <property type="match status" value="1"/>
</dbReference>
<dbReference type="GO" id="GO:0005524">
    <property type="term" value="F:ATP binding"/>
    <property type="evidence" value="ECO:0007669"/>
    <property type="project" value="UniProtKB-KW"/>
</dbReference>
<evidence type="ECO:0000313" key="7">
    <source>
        <dbReference type="EMBL" id="MZR21962.1"/>
    </source>
</evidence>
<gene>
    <name evidence="7" type="primary">hrpB</name>
    <name evidence="7" type="ORF">GQF03_06430</name>
</gene>
<protein>
    <submittedName>
        <fullName evidence="7">ATP-dependent helicase HrpB</fullName>
    </submittedName>
</protein>
<dbReference type="SMART" id="SM00847">
    <property type="entry name" value="HA2"/>
    <property type="match status" value="1"/>
</dbReference>
<keyword evidence="3 7" id="KW-0347">Helicase</keyword>
<dbReference type="InterPro" id="IPR001650">
    <property type="entry name" value="Helicase_C-like"/>
</dbReference>
<dbReference type="EMBL" id="WTVA01000002">
    <property type="protein sequence ID" value="MZR21962.1"/>
    <property type="molecule type" value="Genomic_DNA"/>
</dbReference>
<keyword evidence="2" id="KW-0378">Hydrolase</keyword>
<evidence type="ECO:0000256" key="4">
    <source>
        <dbReference type="ARBA" id="ARBA00022840"/>
    </source>
</evidence>
<dbReference type="InterPro" id="IPR010225">
    <property type="entry name" value="HrpB"/>
</dbReference>
<name>A0A845MEC3_9PROT</name>
<keyword evidence="1" id="KW-0547">Nucleotide-binding</keyword>
<evidence type="ECO:0000256" key="1">
    <source>
        <dbReference type="ARBA" id="ARBA00022741"/>
    </source>
</evidence>
<comment type="caution">
    <text evidence="7">The sequence shown here is derived from an EMBL/GenBank/DDBJ whole genome shotgun (WGS) entry which is preliminary data.</text>
</comment>
<dbReference type="PIRSF" id="PIRSF005496">
    <property type="entry name" value="ATP_hel_hrpB"/>
    <property type="match status" value="1"/>
</dbReference>
<dbReference type="AlphaFoldDB" id="A0A845MEC3"/>
<dbReference type="InterPro" id="IPR049614">
    <property type="entry name" value="HrpB_DEXH"/>
</dbReference>